<evidence type="ECO:0000256" key="1">
    <source>
        <dbReference type="ARBA" id="ARBA00001286"/>
    </source>
</evidence>
<keyword evidence="13" id="KW-1185">Reference proteome</keyword>
<dbReference type="PANTHER" id="PTHR10815:SF5">
    <property type="entry name" value="METHYLATED-DNA--PROTEIN-CYSTEINE METHYLTRANSFERASE"/>
    <property type="match status" value="1"/>
</dbReference>
<evidence type="ECO:0000313" key="12">
    <source>
        <dbReference type="EMBL" id="SQI41287.1"/>
    </source>
</evidence>
<evidence type="ECO:0000259" key="11">
    <source>
        <dbReference type="Pfam" id="PF02870"/>
    </source>
</evidence>
<keyword evidence="7 9" id="KW-0234">DNA repair</keyword>
<dbReference type="PANTHER" id="PTHR10815">
    <property type="entry name" value="METHYLATED-DNA--PROTEIN-CYSTEINE METHYLTRANSFERASE"/>
    <property type="match status" value="1"/>
</dbReference>
<evidence type="ECO:0000256" key="9">
    <source>
        <dbReference type="HAMAP-Rule" id="MF_00772"/>
    </source>
</evidence>
<dbReference type="EMBL" id="LS483470">
    <property type="protein sequence ID" value="SQI41287.1"/>
    <property type="molecule type" value="Genomic_DNA"/>
</dbReference>
<dbReference type="GO" id="GO:0032259">
    <property type="term" value="P:methylation"/>
    <property type="evidence" value="ECO:0007669"/>
    <property type="project" value="UniProtKB-KW"/>
</dbReference>
<dbReference type="NCBIfam" id="TIGR00589">
    <property type="entry name" value="ogt"/>
    <property type="match status" value="1"/>
</dbReference>
<dbReference type="Proteomes" id="UP000249005">
    <property type="component" value="Chromosome 1"/>
</dbReference>
<evidence type="ECO:0000259" key="10">
    <source>
        <dbReference type="Pfam" id="PF01035"/>
    </source>
</evidence>
<dbReference type="GO" id="GO:0006307">
    <property type="term" value="P:DNA alkylation repair"/>
    <property type="evidence" value="ECO:0007669"/>
    <property type="project" value="UniProtKB-UniRule"/>
</dbReference>
<comment type="miscellaneous">
    <text evidence="9">This enzyme catalyzes only one turnover and therefore is not strictly catalytic. According to one definition, an enzyme is a biocatalyst that acts repeatedly and over many reaction cycles.</text>
</comment>
<organism evidence="12 13">
    <name type="scientific">Leminorella richardii</name>
    <dbReference type="NCBI Taxonomy" id="158841"/>
    <lineage>
        <taxon>Bacteria</taxon>
        <taxon>Pseudomonadati</taxon>
        <taxon>Pseudomonadota</taxon>
        <taxon>Gammaproteobacteria</taxon>
        <taxon>Enterobacterales</taxon>
        <taxon>Budviciaceae</taxon>
        <taxon>Leminorella</taxon>
    </lineage>
</organism>
<comment type="catalytic activity">
    <reaction evidence="8 9">
        <text>a 6-O-methyl-2'-deoxyguanosine in DNA + L-cysteinyl-[protein] = S-methyl-L-cysteinyl-[protein] + a 2'-deoxyguanosine in DNA</text>
        <dbReference type="Rhea" id="RHEA:24000"/>
        <dbReference type="Rhea" id="RHEA-COMP:10131"/>
        <dbReference type="Rhea" id="RHEA-COMP:10132"/>
        <dbReference type="Rhea" id="RHEA-COMP:11367"/>
        <dbReference type="Rhea" id="RHEA-COMP:11368"/>
        <dbReference type="ChEBI" id="CHEBI:29950"/>
        <dbReference type="ChEBI" id="CHEBI:82612"/>
        <dbReference type="ChEBI" id="CHEBI:85445"/>
        <dbReference type="ChEBI" id="CHEBI:85448"/>
        <dbReference type="EC" id="2.1.1.63"/>
    </reaction>
</comment>
<evidence type="ECO:0000256" key="7">
    <source>
        <dbReference type="ARBA" id="ARBA00023204"/>
    </source>
</evidence>
<dbReference type="OrthoDB" id="9802228at2"/>
<protein>
    <recommendedName>
        <fullName evidence="9">Methylated-DNA--protein-cysteine methyltransferase</fullName>
        <ecNumber evidence="9">2.1.1.63</ecNumber>
    </recommendedName>
    <alternativeName>
        <fullName evidence="9">6-O-methylguanine-DNA methyltransferase</fullName>
        <shortName evidence="9">MGMT</shortName>
    </alternativeName>
    <alternativeName>
        <fullName evidence="9">O-6-methylguanine-DNA-alkyltransferase</fullName>
    </alternativeName>
</protein>
<dbReference type="InterPro" id="IPR001497">
    <property type="entry name" value="MethylDNA_cys_MeTrfase_AS"/>
</dbReference>
<keyword evidence="5 9" id="KW-0808">Transferase</keyword>
<keyword evidence="4 9" id="KW-0489">Methyltransferase</keyword>
<keyword evidence="3 9" id="KW-0963">Cytoplasm</keyword>
<dbReference type="Pfam" id="PF02870">
    <property type="entry name" value="Methyltransf_1N"/>
    <property type="match status" value="1"/>
</dbReference>
<dbReference type="Gene3D" id="1.10.10.10">
    <property type="entry name" value="Winged helix-like DNA-binding domain superfamily/Winged helix DNA-binding domain"/>
    <property type="match status" value="1"/>
</dbReference>
<dbReference type="InterPro" id="IPR036631">
    <property type="entry name" value="MGMT_N_sf"/>
</dbReference>
<name>A0A2X4UN49_9GAMM</name>
<dbReference type="GO" id="GO:0005737">
    <property type="term" value="C:cytoplasm"/>
    <property type="evidence" value="ECO:0007669"/>
    <property type="project" value="UniProtKB-SubCell"/>
</dbReference>
<dbReference type="RefSeq" id="WP_111740504.1">
    <property type="nucleotide sequence ID" value="NZ_LR698987.1"/>
</dbReference>
<evidence type="ECO:0000256" key="4">
    <source>
        <dbReference type="ARBA" id="ARBA00022603"/>
    </source>
</evidence>
<dbReference type="InterPro" id="IPR008332">
    <property type="entry name" value="MethylG_MeTrfase_N"/>
</dbReference>
<sequence>MYHALYASPVGKLRIVADDIALKQLWLPNEVERRAPDADWIESVTHPIIASVMHILTEYFAGNAVDFNTIPCEPEGSEFQQAVWQQLRDIGYADVVNYGTIATAVGRPRGAQAVGGAVGANPIAIILPCHRVLGKDGSLTGYAGGLDVKKALLALEGIPYKESYQEKILELPL</sequence>
<dbReference type="InterPro" id="IPR036388">
    <property type="entry name" value="WH-like_DNA-bd_sf"/>
</dbReference>
<dbReference type="KEGG" id="lri:NCTC12151_01997"/>
<evidence type="ECO:0000256" key="6">
    <source>
        <dbReference type="ARBA" id="ARBA00022763"/>
    </source>
</evidence>
<evidence type="ECO:0000256" key="5">
    <source>
        <dbReference type="ARBA" id="ARBA00022679"/>
    </source>
</evidence>
<dbReference type="SUPFAM" id="SSF53155">
    <property type="entry name" value="Methylated DNA-protein cysteine methyltransferase domain"/>
    <property type="match status" value="1"/>
</dbReference>
<feature type="domain" description="Methylguanine DNA methyltransferase ribonuclease-like" evidence="11">
    <location>
        <begin position="1"/>
        <end position="73"/>
    </location>
</feature>
<comment type="function">
    <text evidence="9">Involved in the cellular defense against the biological effects of O6-methylguanine (O6-MeG) and O4-methylthymine (O4-MeT) in DNA. Repairs the methylated nucleobase in DNA by stoichiometrically transferring the methyl group to a cysteine residue in the enzyme. This is a suicide reaction: the enzyme is irreversibly inactivated.</text>
</comment>
<dbReference type="Pfam" id="PF01035">
    <property type="entry name" value="DNA_binding_1"/>
    <property type="match status" value="1"/>
</dbReference>
<feature type="domain" description="Methylated-DNA-[protein]-cysteine S-methyltransferase DNA binding" evidence="10">
    <location>
        <begin position="78"/>
        <end position="158"/>
    </location>
</feature>
<evidence type="ECO:0000313" key="13">
    <source>
        <dbReference type="Proteomes" id="UP000249005"/>
    </source>
</evidence>
<dbReference type="SUPFAM" id="SSF46767">
    <property type="entry name" value="Methylated DNA-protein cysteine methyltransferase, C-terminal domain"/>
    <property type="match status" value="1"/>
</dbReference>
<feature type="active site" description="Nucleophile; methyl group acceptor" evidence="9">
    <location>
        <position position="129"/>
    </location>
</feature>
<evidence type="ECO:0000256" key="3">
    <source>
        <dbReference type="ARBA" id="ARBA00022490"/>
    </source>
</evidence>
<proteinExistence type="inferred from homology"/>
<dbReference type="HAMAP" id="MF_00772">
    <property type="entry name" value="OGT"/>
    <property type="match status" value="1"/>
</dbReference>
<evidence type="ECO:0000256" key="8">
    <source>
        <dbReference type="ARBA" id="ARBA00049348"/>
    </source>
</evidence>
<dbReference type="Gene3D" id="3.30.160.70">
    <property type="entry name" value="Methylated DNA-protein cysteine methyltransferase domain"/>
    <property type="match status" value="1"/>
</dbReference>
<accession>A0A2X4UN49</accession>
<dbReference type="InterPro" id="IPR023546">
    <property type="entry name" value="MGMT"/>
</dbReference>
<dbReference type="AlphaFoldDB" id="A0A2X4UN49"/>
<dbReference type="GO" id="GO:0003908">
    <property type="term" value="F:methylated-DNA-[protein]-cysteine S-methyltransferase activity"/>
    <property type="evidence" value="ECO:0007669"/>
    <property type="project" value="UniProtKB-UniRule"/>
</dbReference>
<comment type="subcellular location">
    <subcellularLocation>
        <location evidence="9">Cytoplasm</location>
    </subcellularLocation>
</comment>
<keyword evidence="6 9" id="KW-0227">DNA damage</keyword>
<gene>
    <name evidence="12" type="primary">ogt_3</name>
    <name evidence="12" type="ORF">NCTC12151_01997</name>
</gene>
<comment type="catalytic activity">
    <reaction evidence="1 9">
        <text>a 4-O-methyl-thymidine in DNA + L-cysteinyl-[protein] = a thymidine in DNA + S-methyl-L-cysteinyl-[protein]</text>
        <dbReference type="Rhea" id="RHEA:53428"/>
        <dbReference type="Rhea" id="RHEA-COMP:10131"/>
        <dbReference type="Rhea" id="RHEA-COMP:10132"/>
        <dbReference type="Rhea" id="RHEA-COMP:13555"/>
        <dbReference type="Rhea" id="RHEA-COMP:13556"/>
        <dbReference type="ChEBI" id="CHEBI:29950"/>
        <dbReference type="ChEBI" id="CHEBI:82612"/>
        <dbReference type="ChEBI" id="CHEBI:137386"/>
        <dbReference type="ChEBI" id="CHEBI:137387"/>
        <dbReference type="EC" id="2.1.1.63"/>
    </reaction>
</comment>
<dbReference type="EC" id="2.1.1.63" evidence="9"/>
<dbReference type="PROSITE" id="PS00374">
    <property type="entry name" value="MGMT"/>
    <property type="match status" value="1"/>
</dbReference>
<evidence type="ECO:0000256" key="2">
    <source>
        <dbReference type="ARBA" id="ARBA00008711"/>
    </source>
</evidence>
<dbReference type="FunFam" id="1.10.10.10:FF:000214">
    <property type="entry name" value="Methylated-DNA--protein-cysteine methyltransferase"/>
    <property type="match status" value="1"/>
</dbReference>
<dbReference type="InterPro" id="IPR014048">
    <property type="entry name" value="MethylDNA_cys_MeTrfase_DNA-bd"/>
</dbReference>
<dbReference type="InterPro" id="IPR036217">
    <property type="entry name" value="MethylDNA_cys_MeTrfase_DNAb"/>
</dbReference>
<dbReference type="CDD" id="cd06445">
    <property type="entry name" value="ATase"/>
    <property type="match status" value="1"/>
</dbReference>
<comment type="similarity">
    <text evidence="2 9">Belongs to the MGMT family.</text>
</comment>
<reference evidence="12 13" key="1">
    <citation type="submission" date="2018-06" db="EMBL/GenBank/DDBJ databases">
        <authorList>
            <consortium name="Pathogen Informatics"/>
            <person name="Doyle S."/>
        </authorList>
    </citation>
    <scope>NUCLEOTIDE SEQUENCE [LARGE SCALE GENOMIC DNA]</scope>
    <source>
        <strain evidence="12 13">NCTC12151</strain>
    </source>
</reference>